<dbReference type="AlphaFoldDB" id="A0A232FNA9"/>
<comment type="caution">
    <text evidence="2">The sequence shown here is derived from an EMBL/GenBank/DDBJ whole genome shotgun (WGS) entry which is preliminary data.</text>
</comment>
<dbReference type="EMBL" id="NNAY01000012">
    <property type="protein sequence ID" value="OXU32009.1"/>
    <property type="molecule type" value="Genomic_DNA"/>
</dbReference>
<keyword evidence="3" id="KW-1185">Reference proteome</keyword>
<proteinExistence type="predicted"/>
<protein>
    <submittedName>
        <fullName evidence="2">Uncharacterized protein</fullName>
    </submittedName>
</protein>
<gene>
    <name evidence="2" type="ORF">TSAR_001171</name>
</gene>
<reference evidence="2 3" key="1">
    <citation type="journal article" date="2017" name="Curr. Biol.">
        <title>The Evolution of Venom by Co-option of Single-Copy Genes.</title>
        <authorList>
            <person name="Martinson E.O."/>
            <person name="Mrinalini"/>
            <person name="Kelkar Y.D."/>
            <person name="Chang C.H."/>
            <person name="Werren J.H."/>
        </authorList>
    </citation>
    <scope>NUCLEOTIDE SEQUENCE [LARGE SCALE GENOMIC DNA]</scope>
    <source>
        <strain evidence="2 3">Alberta</strain>
        <tissue evidence="2">Whole body</tissue>
    </source>
</reference>
<evidence type="ECO:0000256" key="1">
    <source>
        <dbReference type="SAM" id="MobiDB-lite"/>
    </source>
</evidence>
<name>A0A232FNA9_9HYME</name>
<evidence type="ECO:0000313" key="2">
    <source>
        <dbReference type="EMBL" id="OXU32009.1"/>
    </source>
</evidence>
<feature type="region of interest" description="Disordered" evidence="1">
    <location>
        <begin position="1"/>
        <end position="46"/>
    </location>
</feature>
<evidence type="ECO:0000313" key="3">
    <source>
        <dbReference type="Proteomes" id="UP000215335"/>
    </source>
</evidence>
<feature type="compositionally biased region" description="Basic and acidic residues" evidence="1">
    <location>
        <begin position="16"/>
        <end position="42"/>
    </location>
</feature>
<organism evidence="2 3">
    <name type="scientific">Trichomalopsis sarcophagae</name>
    <dbReference type="NCBI Taxonomy" id="543379"/>
    <lineage>
        <taxon>Eukaryota</taxon>
        <taxon>Metazoa</taxon>
        <taxon>Ecdysozoa</taxon>
        <taxon>Arthropoda</taxon>
        <taxon>Hexapoda</taxon>
        <taxon>Insecta</taxon>
        <taxon>Pterygota</taxon>
        <taxon>Neoptera</taxon>
        <taxon>Endopterygota</taxon>
        <taxon>Hymenoptera</taxon>
        <taxon>Apocrita</taxon>
        <taxon>Proctotrupomorpha</taxon>
        <taxon>Chalcidoidea</taxon>
        <taxon>Pteromalidae</taxon>
        <taxon>Pteromalinae</taxon>
        <taxon>Trichomalopsis</taxon>
    </lineage>
</organism>
<sequence length="158" mass="18309">MHPYNTGRKTKKKNRKSCDRAERPKSPSAVEIKHGSALGKHEDKKKRQRTYISIDASSWLTAQGEYTRAYALNPRYACLCAMQFYAGISNLTKLRRPPIYLYTYRDRSPICRCESGRLPSKRASNPVRCCGHTYRERPQYRKAFSLFVNEFMGTLMTA</sequence>
<dbReference type="Proteomes" id="UP000215335">
    <property type="component" value="Unassembled WGS sequence"/>
</dbReference>
<accession>A0A232FNA9</accession>